<name>A0ABW2A2C1_9GAMM</name>
<evidence type="ECO:0000313" key="3">
    <source>
        <dbReference type="Proteomes" id="UP001596422"/>
    </source>
</evidence>
<accession>A0ABW2A2C1</accession>
<dbReference type="Gene3D" id="3.90.1300.10">
    <property type="entry name" value="Amidase signature (AS) domain"/>
    <property type="match status" value="1"/>
</dbReference>
<comment type="caution">
    <text evidence="2">The sequence shown here is derived from an EMBL/GenBank/DDBJ whole genome shotgun (WGS) entry which is preliminary data.</text>
</comment>
<dbReference type="InterPro" id="IPR036928">
    <property type="entry name" value="AS_sf"/>
</dbReference>
<dbReference type="SUPFAM" id="SSF75304">
    <property type="entry name" value="Amidase signature (AS) enzymes"/>
    <property type="match status" value="1"/>
</dbReference>
<dbReference type="RefSeq" id="WP_379910124.1">
    <property type="nucleotide sequence ID" value="NZ_JBHSWE010000001.1"/>
</dbReference>
<dbReference type="EMBL" id="JBHSWE010000001">
    <property type="protein sequence ID" value="MFC6671625.1"/>
    <property type="molecule type" value="Genomic_DNA"/>
</dbReference>
<evidence type="ECO:0008006" key="4">
    <source>
        <dbReference type="Google" id="ProtNLM"/>
    </source>
</evidence>
<feature type="region of interest" description="Disordered" evidence="1">
    <location>
        <begin position="65"/>
        <end position="84"/>
    </location>
</feature>
<sequence length="120" mass="13059">MSAEPRLYHRDRELWRLSAAQLGDAYRSGALSPVQVLEAVQQRIAEKNPQLNALVTPNPAVTEEARASARRWAEGAPLSPSTACRSASRTTFRCADCRRPGARSCCGISCPPSTSCRWSG</sequence>
<reference evidence="3" key="1">
    <citation type="journal article" date="2019" name="Int. J. Syst. Evol. Microbiol.">
        <title>The Global Catalogue of Microorganisms (GCM) 10K type strain sequencing project: providing services to taxonomists for standard genome sequencing and annotation.</title>
        <authorList>
            <consortium name="The Broad Institute Genomics Platform"/>
            <consortium name="The Broad Institute Genome Sequencing Center for Infectious Disease"/>
            <person name="Wu L."/>
            <person name="Ma J."/>
        </authorList>
    </citation>
    <scope>NUCLEOTIDE SEQUENCE [LARGE SCALE GENOMIC DNA]</scope>
    <source>
        <strain evidence="3">NBRC 111756</strain>
    </source>
</reference>
<evidence type="ECO:0000313" key="2">
    <source>
        <dbReference type="EMBL" id="MFC6671625.1"/>
    </source>
</evidence>
<dbReference type="Proteomes" id="UP001596422">
    <property type="component" value="Unassembled WGS sequence"/>
</dbReference>
<protein>
    <recommendedName>
        <fullName evidence="4">Amidase domain-containing protein</fullName>
    </recommendedName>
</protein>
<gene>
    <name evidence="2" type="ORF">ACFQDL_17280</name>
</gene>
<keyword evidence="3" id="KW-1185">Reference proteome</keyword>
<organism evidence="2 3">
    <name type="scientific">Marinobacterium aestuariivivens</name>
    <dbReference type="NCBI Taxonomy" id="1698799"/>
    <lineage>
        <taxon>Bacteria</taxon>
        <taxon>Pseudomonadati</taxon>
        <taxon>Pseudomonadota</taxon>
        <taxon>Gammaproteobacteria</taxon>
        <taxon>Oceanospirillales</taxon>
        <taxon>Oceanospirillaceae</taxon>
        <taxon>Marinobacterium</taxon>
    </lineage>
</organism>
<proteinExistence type="predicted"/>
<evidence type="ECO:0000256" key="1">
    <source>
        <dbReference type="SAM" id="MobiDB-lite"/>
    </source>
</evidence>